<evidence type="ECO:0000313" key="7">
    <source>
        <dbReference type="EMBL" id="UWL61881.1"/>
    </source>
</evidence>
<comment type="subcellular location">
    <subcellularLocation>
        <location evidence="1">Periplasm</location>
    </subcellularLocation>
</comment>
<reference evidence="7" key="1">
    <citation type="submission" date="2022-06" db="EMBL/GenBank/DDBJ databases">
        <title>Complete Genome Sequence of Deoxynivalenol-bioadsorption Ochrobactrum pseudintermedium ASAG-D25.</title>
        <authorList>
            <person name="Wang N."/>
        </authorList>
    </citation>
    <scope>NUCLEOTIDE SEQUENCE</scope>
    <source>
        <strain evidence="7">ASAG-D25</strain>
    </source>
</reference>
<keyword evidence="4" id="KW-0732">Signal</keyword>
<proteinExistence type="inferred from homology"/>
<keyword evidence="3" id="KW-0813">Transport</keyword>
<dbReference type="RefSeq" id="WP_119039588.1">
    <property type="nucleotide sequence ID" value="NZ_CP099968.1"/>
</dbReference>
<dbReference type="PIRSF" id="PIRSF002741">
    <property type="entry name" value="MppA"/>
    <property type="match status" value="1"/>
</dbReference>
<dbReference type="PROSITE" id="PS51318">
    <property type="entry name" value="TAT"/>
    <property type="match status" value="1"/>
</dbReference>
<sequence>MTEHNHFHASRRQVLAMLGISAAGTAMPGLFGSGAASAKEAPKGQIILAFSQEPTVFNPHLLHIEVDEGVYFALFDPLFGVDEQGEFFPCLAAEVPTVANGGISENGLKWKVKLRKGVTWHDGKPFTAEDVKFTIELLVNPKFNSWRRAGHELVTDLTVVSPTELTWTMSKPYAPYASILASTFIVPKHAFDGQADLNNTPFNNAPIGTGPYKWTKRVAGNYIEMAANTSYYGDGPFVERLVVKYIPDLTVMYTQFKTGDIDVAGLQGISAEHYEEASKLPDRTVIKAPGSPVETLSLNVGLPVFKEKVVRQALYLAIDKASIIDALYFGLPVATESYMPQQAFYYNPDLPQHEFNIEKANAMLEEAGWTMGSDGVRVKDGLRLSFENSTTSGNHLREQMQQFMQQTFAQIGAEMTIRNLPPAVMWGDHWMLSQFQSAIAGIVFLTGGDPDTSDYFSSKAIGAKGGAGQNTWQWENPEVDKLLAEGAQVFVPEERKKVYLKIQELVRDELPFLPLHQFTDLRGHKAGFEGLVPNVNVRIDSWNVNTWKMA</sequence>
<dbReference type="InterPro" id="IPR030678">
    <property type="entry name" value="Peptide/Ni-bd"/>
</dbReference>
<dbReference type="Gene3D" id="3.10.105.10">
    <property type="entry name" value="Dipeptide-binding Protein, Domain 3"/>
    <property type="match status" value="1"/>
</dbReference>
<dbReference type="Gene3D" id="3.40.190.10">
    <property type="entry name" value="Periplasmic binding protein-like II"/>
    <property type="match status" value="1"/>
</dbReference>
<dbReference type="PANTHER" id="PTHR30290">
    <property type="entry name" value="PERIPLASMIC BINDING COMPONENT OF ABC TRANSPORTER"/>
    <property type="match status" value="1"/>
</dbReference>
<keyword evidence="5" id="KW-0574">Periplasm</keyword>
<evidence type="ECO:0000256" key="3">
    <source>
        <dbReference type="ARBA" id="ARBA00022448"/>
    </source>
</evidence>
<evidence type="ECO:0000256" key="1">
    <source>
        <dbReference type="ARBA" id="ARBA00004418"/>
    </source>
</evidence>
<comment type="similarity">
    <text evidence="2">Belongs to the bacterial solute-binding protein 5 family.</text>
</comment>
<dbReference type="InterPro" id="IPR000914">
    <property type="entry name" value="SBP_5_dom"/>
</dbReference>
<dbReference type="Proteomes" id="UP001058739">
    <property type="component" value="Chromosome 02"/>
</dbReference>
<accession>A0ABY5UF10</accession>
<keyword evidence="8" id="KW-1185">Reference proteome</keyword>
<dbReference type="InterPro" id="IPR006311">
    <property type="entry name" value="TAT_signal"/>
</dbReference>
<gene>
    <name evidence="7" type="ORF">NIK97_18580</name>
</gene>
<evidence type="ECO:0000313" key="8">
    <source>
        <dbReference type="Proteomes" id="UP001058739"/>
    </source>
</evidence>
<evidence type="ECO:0000256" key="2">
    <source>
        <dbReference type="ARBA" id="ARBA00005695"/>
    </source>
</evidence>
<dbReference type="PANTHER" id="PTHR30290:SF38">
    <property type="entry name" value="D,D-DIPEPTIDE-BINDING PERIPLASMIC PROTEIN DDPA-RELATED"/>
    <property type="match status" value="1"/>
</dbReference>
<organism evidence="7 8">
    <name type="scientific">Brucella pseudintermedia</name>
    <dbReference type="NCBI Taxonomy" id="370111"/>
    <lineage>
        <taxon>Bacteria</taxon>
        <taxon>Pseudomonadati</taxon>
        <taxon>Pseudomonadota</taxon>
        <taxon>Alphaproteobacteria</taxon>
        <taxon>Hyphomicrobiales</taxon>
        <taxon>Brucellaceae</taxon>
        <taxon>Brucella/Ochrobactrum group</taxon>
        <taxon>Brucella</taxon>
    </lineage>
</organism>
<dbReference type="InterPro" id="IPR039424">
    <property type="entry name" value="SBP_5"/>
</dbReference>
<evidence type="ECO:0000259" key="6">
    <source>
        <dbReference type="Pfam" id="PF00496"/>
    </source>
</evidence>
<dbReference type="Gene3D" id="3.90.76.10">
    <property type="entry name" value="Dipeptide-binding Protein, Domain 1"/>
    <property type="match status" value="1"/>
</dbReference>
<dbReference type="Pfam" id="PF00496">
    <property type="entry name" value="SBP_bac_5"/>
    <property type="match status" value="1"/>
</dbReference>
<dbReference type="EMBL" id="CP099968">
    <property type="protein sequence ID" value="UWL61881.1"/>
    <property type="molecule type" value="Genomic_DNA"/>
</dbReference>
<protein>
    <submittedName>
        <fullName evidence="7">Peptide ABC transporter substrate-binding protein</fullName>
    </submittedName>
</protein>
<dbReference type="CDD" id="cd08513">
    <property type="entry name" value="PBP2_thermophilic_Hb8_like"/>
    <property type="match status" value="1"/>
</dbReference>
<dbReference type="SUPFAM" id="SSF53850">
    <property type="entry name" value="Periplasmic binding protein-like II"/>
    <property type="match status" value="1"/>
</dbReference>
<evidence type="ECO:0000256" key="4">
    <source>
        <dbReference type="ARBA" id="ARBA00022729"/>
    </source>
</evidence>
<name>A0ABY5UF10_9HYPH</name>
<evidence type="ECO:0000256" key="5">
    <source>
        <dbReference type="ARBA" id="ARBA00022764"/>
    </source>
</evidence>
<feature type="domain" description="Solute-binding protein family 5" evidence="6">
    <location>
        <begin position="97"/>
        <end position="459"/>
    </location>
</feature>